<dbReference type="InterPro" id="IPR049549">
    <property type="entry name" value="RPN7_PSMD6_C"/>
</dbReference>
<keyword evidence="6 13" id="KW-1133">Transmembrane helix</keyword>
<dbReference type="SUPFAM" id="SSF54637">
    <property type="entry name" value="Thioesterase/thiol ester dehydrase-isomerase"/>
    <property type="match status" value="2"/>
</dbReference>
<dbReference type="GO" id="GO:0016020">
    <property type="term" value="C:membrane"/>
    <property type="evidence" value="ECO:0007669"/>
    <property type="project" value="UniProtKB-SubCell"/>
</dbReference>
<evidence type="ECO:0000256" key="12">
    <source>
        <dbReference type="SAM" id="MobiDB-lite"/>
    </source>
</evidence>
<dbReference type="InterPro" id="IPR036390">
    <property type="entry name" value="WH_DNA-bd_sf"/>
</dbReference>
<dbReference type="PANTHER" id="PTHR14145">
    <property type="entry name" value="26S PROTESOME SUBUNIT 6"/>
    <property type="match status" value="1"/>
</dbReference>
<accession>A0A261Y7W7</accession>
<evidence type="ECO:0000256" key="13">
    <source>
        <dbReference type="SAM" id="Phobius"/>
    </source>
</evidence>
<comment type="subunit">
    <text evidence="2">Homotetramer.</text>
</comment>
<dbReference type="SUPFAM" id="SSF46785">
    <property type="entry name" value="Winged helix' DNA-binding domain"/>
    <property type="match status" value="1"/>
</dbReference>
<evidence type="ECO:0000256" key="6">
    <source>
        <dbReference type="ARBA" id="ARBA00022989"/>
    </source>
</evidence>
<comment type="function">
    <text evidence="9">Component of the 19S cap proteasome complex which acts as a regulatory subunit of the 26S proteasome, involved in the ATP-dependent degradation of ubiquitinated proteins.</text>
</comment>
<dbReference type="InterPro" id="IPR042171">
    <property type="entry name" value="Acyl-CoA_hotdog"/>
</dbReference>
<keyword evidence="4" id="KW-0378">Hydrolase</keyword>
<dbReference type="Gene3D" id="1.25.40.570">
    <property type="match status" value="1"/>
</dbReference>
<feature type="transmembrane region" description="Helical" evidence="13">
    <location>
        <begin position="683"/>
        <end position="704"/>
    </location>
</feature>
<dbReference type="CDD" id="cd03444">
    <property type="entry name" value="Thioesterase_II_repeat1"/>
    <property type="match status" value="1"/>
</dbReference>
<protein>
    <recommendedName>
        <fullName evidence="14">PCI domain-containing protein</fullName>
    </recommendedName>
</protein>
<evidence type="ECO:0000256" key="11">
    <source>
        <dbReference type="SAM" id="Coils"/>
    </source>
</evidence>
<evidence type="ECO:0000256" key="9">
    <source>
        <dbReference type="ARBA" id="ARBA00093435"/>
    </source>
</evidence>
<dbReference type="GO" id="GO:0005838">
    <property type="term" value="C:proteasome regulatory particle"/>
    <property type="evidence" value="ECO:0007669"/>
    <property type="project" value="TreeGrafter"/>
</dbReference>
<comment type="subunit">
    <text evidence="10">The 26S proteasome is composed of a core protease, known as the 20S proteasome, capped at one or both ends by the 19S regulatory complex (RC). The RC is composed of at least 18 different subunits in two subcomplexes, the base and the lid, which form the portions proximal and distal to the 20S proteolytic core, respectively. Component of the lid subcomplex of the 19S RC.</text>
</comment>
<proteinExistence type="predicted"/>
<evidence type="ECO:0000256" key="7">
    <source>
        <dbReference type="ARBA" id="ARBA00023098"/>
    </source>
</evidence>
<dbReference type="FunFam" id="2.40.160.210:FF:000001">
    <property type="entry name" value="Acyl-CoA thioesterase II"/>
    <property type="match status" value="1"/>
</dbReference>
<dbReference type="Pfam" id="PF13622">
    <property type="entry name" value="4HBT_3"/>
    <property type="match status" value="1"/>
</dbReference>
<keyword evidence="8 13" id="KW-0472">Membrane</keyword>
<dbReference type="GO" id="GO:0043161">
    <property type="term" value="P:proteasome-mediated ubiquitin-dependent protein catabolic process"/>
    <property type="evidence" value="ECO:0007669"/>
    <property type="project" value="TreeGrafter"/>
</dbReference>
<keyword evidence="7" id="KW-0443">Lipid metabolism</keyword>
<organism evidence="15 16">
    <name type="scientific">Bifiguratus adelaidae</name>
    <dbReference type="NCBI Taxonomy" id="1938954"/>
    <lineage>
        <taxon>Eukaryota</taxon>
        <taxon>Fungi</taxon>
        <taxon>Fungi incertae sedis</taxon>
        <taxon>Mucoromycota</taxon>
        <taxon>Mucoromycotina</taxon>
        <taxon>Endogonomycetes</taxon>
        <taxon>Endogonales</taxon>
        <taxon>Endogonales incertae sedis</taxon>
        <taxon>Bifiguratus</taxon>
    </lineage>
</organism>
<comment type="caution">
    <text evidence="15">The sequence shown here is derived from an EMBL/GenBank/DDBJ whole genome shotgun (WGS) entry which is preliminary data.</text>
</comment>
<feature type="transmembrane region" description="Helical" evidence="13">
    <location>
        <begin position="730"/>
        <end position="750"/>
    </location>
</feature>
<dbReference type="InterPro" id="IPR025652">
    <property type="entry name" value="TesB_C"/>
</dbReference>
<feature type="transmembrane region" description="Helical" evidence="13">
    <location>
        <begin position="847"/>
        <end position="868"/>
    </location>
</feature>
<dbReference type="PROSITE" id="PS50250">
    <property type="entry name" value="PCI"/>
    <property type="match status" value="1"/>
</dbReference>
<feature type="transmembrane region" description="Helical" evidence="13">
    <location>
        <begin position="969"/>
        <end position="987"/>
    </location>
</feature>
<evidence type="ECO:0000256" key="3">
    <source>
        <dbReference type="ARBA" id="ARBA00022692"/>
    </source>
</evidence>
<name>A0A261Y7W7_9FUNG</name>
<feature type="domain" description="PCI" evidence="14">
    <location>
        <begin position="188"/>
        <end position="357"/>
    </location>
</feature>
<sequence>MENAVIQNIPNLDITQQRFLVSSGPTEYRDEAKRKLEAYIKEENMAPLYTAVCEEFNFPLDQALLSQMEDVNKKTLATLNEKIADAEQNLGETEVNEALVAKAEFYAKIGDKENAVAAYTHCLEKFGQLGARIDVVFALLRIGLFYNDHELIKSNIERAKTLVEEGGDWDRRNRLKVYEGLYLMSIRDFKTAANLFLDTLSTFTSTELMSYAEFVKFAVLCSMISLQRVDIKKRVLDAPEILEVLHDVPHLEEYMNSLYNGNYAQFFRSLAAVETQHLMTSRYLYPHRRYYVREMKIIAYAQLLESYRSLTLESMAHAFGVSESYIDSDLSRFIAASRLNCVIDKVNGIVETNRPDSKNAQYQAVIKQGDLLLNRIQKLSRVINVCVLSAMAEFTEQEGQNAAEFHPEIPEHRLVQALEPHLVLDSPALAQDASDASEKADSNSTRSKGKSTKLHITQEDVDAMETTVPMHLPGVSVTSDIYKAHNDLLKKTSMTRSHSASDVLADHRSHKNDLLEEDPVLENIDKPGGFRRFFVSRKEAILDDDVISEMEGSVASPFRPSRDSGDYFDPASVYPEHVGTSTQKTRNFLEFLAIETMFYGFAGEDLSDSDDDEEKDRVVRTYPGRADYEEERRPLLERRKSSRRVVKDKDKASTFKTFFLLIKAFIGTGVLFLPQAFKNGGLIFSFLFMWFVSMVSLAGFIMLLQCKDVAGGSYGDIGGALFGPWMRRMVLTAIALAQIGFVCGGSIFIAENVQSVIDAITDSRVNIPTFTILWTAGVLLMPLVLVRNIAKLSFTAIISDTLIVIGLIILFYHDYDMLTHVNPIEQGVHKSIVPGPDIVWGINLKTFATFIGTSVYSFEGIGLVIPIRDAMHEPEKFNRVLFTVMMVITTVFTCVGFFGYLAYGKNVQTVALLNLPPGPLVNTIQLLYAVAIVLSNPVILFPAIRIIEQGLFGPHKTGRNNPVIKWQKNCLRISIVVLGICIAWIGAADLDKFISLIGSVCCTPLSFIFPPLFHYKCVAESKAMKAFNIAFMTFVFKAHKEHDGELSYGTLIQNAVEVTEIDTNLYSSEQLWTPIGARGVFGGQVVAQAIRAATRTVPKQFTLHSLHSYFILPGNNQIPIIYQVERVRDGRSYATRTVKAIQKGRSIFTCMFSFSMRDPGITLEHQPVMPSVPEPETLPNAEERTRFVLEKADATLPRKYKEFLLQRLEEHSPMDYRNTHVPTTDDFLSSERRKEETQTQWFKTVGTLPDDPTLHQACVAYASDSSLIGTATVANGLSRSQIGMMASLDHSMWFHAPFRADDWLLYEMNSPRTSGGRGLAFGRIYRRDGTLVVSVAQEGIVRLSEQEQARRREQV</sequence>
<evidence type="ECO:0000256" key="4">
    <source>
        <dbReference type="ARBA" id="ARBA00022801"/>
    </source>
</evidence>
<dbReference type="InterPro" id="IPR013057">
    <property type="entry name" value="AA_transpt_TM"/>
</dbReference>
<evidence type="ECO:0000256" key="10">
    <source>
        <dbReference type="ARBA" id="ARBA00093502"/>
    </source>
</evidence>
<dbReference type="Gene3D" id="2.40.160.210">
    <property type="entry name" value="Acyl-CoA thioesterase, double hotdog domain"/>
    <property type="match status" value="1"/>
</dbReference>
<feature type="transmembrane region" description="Helical" evidence="13">
    <location>
        <begin position="792"/>
        <end position="812"/>
    </location>
</feature>
<evidence type="ECO:0000313" key="15">
    <source>
        <dbReference type="EMBL" id="OZJ06726.1"/>
    </source>
</evidence>
<dbReference type="Pfam" id="PF01490">
    <property type="entry name" value="Aa_trans"/>
    <property type="match status" value="1"/>
</dbReference>
<keyword evidence="11" id="KW-0175">Coiled coil</keyword>
<feature type="transmembrane region" description="Helical" evidence="13">
    <location>
        <begin position="765"/>
        <end position="785"/>
    </location>
</feature>
<dbReference type="FunFam" id="1.25.40.570:FF:000005">
    <property type="entry name" value="26S proteasome regulatory subunit N7"/>
    <property type="match status" value="1"/>
</dbReference>
<dbReference type="InterPro" id="IPR029069">
    <property type="entry name" value="HotDog_dom_sf"/>
</dbReference>
<dbReference type="SMART" id="SM00088">
    <property type="entry name" value="PINT"/>
    <property type="match status" value="1"/>
</dbReference>
<reference evidence="15 16" key="1">
    <citation type="journal article" date="2017" name="Mycologia">
        <title>Bifiguratus adelaidae, gen. et sp. nov., a new member of Mucoromycotina in endophytic and soil-dwelling habitats.</title>
        <authorList>
            <person name="Torres-Cruz T.J."/>
            <person name="Billingsley Tobias T.L."/>
            <person name="Almatruk M."/>
            <person name="Hesse C."/>
            <person name="Kuske C.R."/>
            <person name="Desiro A."/>
            <person name="Benucci G.M."/>
            <person name="Bonito G."/>
            <person name="Stajich J.E."/>
            <person name="Dunlap C."/>
            <person name="Arnold A.E."/>
            <person name="Porras-Alfaro A."/>
        </authorList>
    </citation>
    <scope>NUCLEOTIDE SEQUENCE [LARGE SCALE GENOMIC DNA]</scope>
    <source>
        <strain evidence="15 16">AZ0501</strain>
    </source>
</reference>
<dbReference type="OrthoDB" id="1452at2759"/>
<dbReference type="InterPro" id="IPR000717">
    <property type="entry name" value="PCI_dom"/>
</dbReference>
<dbReference type="Pfam" id="PF21154">
    <property type="entry name" value="RPN7_PSMD6_C"/>
    <property type="match status" value="1"/>
</dbReference>
<evidence type="ECO:0000313" key="16">
    <source>
        <dbReference type="Proteomes" id="UP000242875"/>
    </source>
</evidence>
<dbReference type="Pfam" id="PF02551">
    <property type="entry name" value="Acyl_CoA_thio"/>
    <property type="match status" value="1"/>
</dbReference>
<evidence type="ECO:0000256" key="8">
    <source>
        <dbReference type="ARBA" id="ARBA00023136"/>
    </source>
</evidence>
<feature type="region of interest" description="Disordered" evidence="12">
    <location>
        <begin position="431"/>
        <end position="456"/>
    </location>
</feature>
<evidence type="ECO:0000256" key="5">
    <source>
        <dbReference type="ARBA" id="ARBA00022942"/>
    </source>
</evidence>
<dbReference type="Pfam" id="PF01399">
    <property type="entry name" value="PCI"/>
    <property type="match status" value="1"/>
</dbReference>
<dbReference type="Proteomes" id="UP000242875">
    <property type="component" value="Unassembled WGS sequence"/>
</dbReference>
<keyword evidence="16" id="KW-1185">Reference proteome</keyword>
<dbReference type="PANTHER" id="PTHR14145:SF1">
    <property type="entry name" value="26S PROTEASOME NON-ATPASE REGULATORY SUBUNIT 6"/>
    <property type="match status" value="1"/>
</dbReference>
<evidence type="ECO:0000259" key="14">
    <source>
        <dbReference type="PROSITE" id="PS50250"/>
    </source>
</evidence>
<dbReference type="InterPro" id="IPR011990">
    <property type="entry name" value="TPR-like_helical_dom_sf"/>
</dbReference>
<dbReference type="GO" id="GO:0006629">
    <property type="term" value="P:lipid metabolic process"/>
    <property type="evidence" value="ECO:0007669"/>
    <property type="project" value="UniProtKB-KW"/>
</dbReference>
<dbReference type="SUPFAM" id="SSF48452">
    <property type="entry name" value="TPR-like"/>
    <property type="match status" value="1"/>
</dbReference>
<keyword evidence="3 13" id="KW-0812">Transmembrane</keyword>
<dbReference type="CDD" id="cd03445">
    <property type="entry name" value="Thioesterase_II_repeat2"/>
    <property type="match status" value="1"/>
</dbReference>
<dbReference type="InterPro" id="IPR019585">
    <property type="entry name" value="Rpn7/CSN1"/>
</dbReference>
<dbReference type="InterPro" id="IPR045135">
    <property type="entry name" value="Rpn7_N"/>
</dbReference>
<dbReference type="InterPro" id="IPR049449">
    <property type="entry name" value="TesB_ACOT8-like_N"/>
</dbReference>
<dbReference type="GO" id="GO:0016787">
    <property type="term" value="F:hydrolase activity"/>
    <property type="evidence" value="ECO:0007669"/>
    <property type="project" value="UniProtKB-KW"/>
</dbReference>
<feature type="coiled-coil region" evidence="11">
    <location>
        <begin position="69"/>
        <end position="96"/>
    </location>
</feature>
<feature type="transmembrane region" description="Helical" evidence="13">
    <location>
        <begin position="923"/>
        <end position="948"/>
    </location>
</feature>
<feature type="transmembrane region" description="Helical" evidence="13">
    <location>
        <begin position="880"/>
        <end position="903"/>
    </location>
</feature>
<gene>
    <name evidence="15" type="ORF">BZG36_00435</name>
</gene>
<feature type="transmembrane region" description="Helical" evidence="13">
    <location>
        <begin position="993"/>
        <end position="1015"/>
    </location>
</feature>
<evidence type="ECO:0000256" key="1">
    <source>
        <dbReference type="ARBA" id="ARBA00004370"/>
    </source>
</evidence>
<dbReference type="Pfam" id="PF10602">
    <property type="entry name" value="RPN7"/>
    <property type="match status" value="1"/>
</dbReference>
<dbReference type="EMBL" id="MVBO01000002">
    <property type="protein sequence ID" value="OZJ06726.1"/>
    <property type="molecule type" value="Genomic_DNA"/>
</dbReference>
<evidence type="ECO:0000256" key="2">
    <source>
        <dbReference type="ARBA" id="ARBA00011881"/>
    </source>
</evidence>
<comment type="subcellular location">
    <subcellularLocation>
        <location evidence="1">Membrane</location>
    </subcellularLocation>
</comment>
<keyword evidence="5" id="KW-0647">Proteasome</keyword>